<reference evidence="2 3" key="1">
    <citation type="submission" date="2022-05" db="EMBL/GenBank/DDBJ databases">
        <title>Genome Sequencing of Bee-Associated Microbes.</title>
        <authorList>
            <person name="Dunlap C."/>
        </authorList>
    </citation>
    <scope>NUCLEOTIDE SEQUENCE [LARGE SCALE GENOMIC DNA]</scope>
    <source>
        <strain evidence="2 3">NRRL BD-083</strain>
    </source>
</reference>
<keyword evidence="1" id="KW-1133">Transmembrane helix</keyword>
<evidence type="ECO:0000256" key="1">
    <source>
        <dbReference type="SAM" id="Phobius"/>
    </source>
</evidence>
<keyword evidence="1" id="KW-0812">Transmembrane</keyword>
<name>A0ABT4ESX5_9BACI</name>
<evidence type="ECO:0000313" key="2">
    <source>
        <dbReference type="EMBL" id="MCY9548774.1"/>
    </source>
</evidence>
<comment type="caution">
    <text evidence="2">The sequence shown here is derived from an EMBL/GenBank/DDBJ whole genome shotgun (WGS) entry which is preliminary data.</text>
</comment>
<gene>
    <name evidence="2" type="ORF">M5W82_17790</name>
</gene>
<accession>A0ABT4ESX5</accession>
<feature type="transmembrane region" description="Helical" evidence="1">
    <location>
        <begin position="32"/>
        <end position="56"/>
    </location>
</feature>
<feature type="transmembrane region" description="Helical" evidence="1">
    <location>
        <begin position="7"/>
        <end position="26"/>
    </location>
</feature>
<sequence>MYRNIKVAGWTIPSILLLALIMYLIFVAKTISIAPVIAILTAITTFTVVAIVNWLMTDDSKT</sequence>
<evidence type="ECO:0000313" key="3">
    <source>
        <dbReference type="Proteomes" id="UP001527052"/>
    </source>
</evidence>
<dbReference type="RefSeq" id="WP_268638803.1">
    <property type="nucleotide sequence ID" value="NZ_JAMDLZ010000033.1"/>
</dbReference>
<protein>
    <submittedName>
        <fullName evidence="2">Uncharacterized protein</fullName>
    </submittedName>
</protein>
<keyword evidence="3" id="KW-1185">Reference proteome</keyword>
<dbReference type="EMBL" id="JAMDLZ010000033">
    <property type="protein sequence ID" value="MCY9548774.1"/>
    <property type="molecule type" value="Genomic_DNA"/>
</dbReference>
<keyword evidence="1" id="KW-0472">Membrane</keyword>
<proteinExistence type="predicted"/>
<organism evidence="2 3">
    <name type="scientific">Lysinibacillus xylanilyticus</name>
    <dbReference type="NCBI Taxonomy" id="582475"/>
    <lineage>
        <taxon>Bacteria</taxon>
        <taxon>Bacillati</taxon>
        <taxon>Bacillota</taxon>
        <taxon>Bacilli</taxon>
        <taxon>Bacillales</taxon>
        <taxon>Bacillaceae</taxon>
        <taxon>Lysinibacillus</taxon>
    </lineage>
</organism>
<dbReference type="Proteomes" id="UP001527052">
    <property type="component" value="Unassembled WGS sequence"/>
</dbReference>